<evidence type="ECO:0000313" key="5">
    <source>
        <dbReference type="Proteomes" id="UP000289841"/>
    </source>
</evidence>
<dbReference type="Gene3D" id="3.40.50.300">
    <property type="entry name" value="P-loop containing nucleotide triphosphate hydrolases"/>
    <property type="match status" value="1"/>
</dbReference>
<evidence type="ECO:0000256" key="2">
    <source>
        <dbReference type="ARBA" id="ARBA00022840"/>
    </source>
</evidence>
<dbReference type="AlphaFoldDB" id="A0A449BBY7"/>
<evidence type="ECO:0000256" key="1">
    <source>
        <dbReference type="ARBA" id="ARBA00022741"/>
    </source>
</evidence>
<keyword evidence="1" id="KW-0547">Nucleotide-binding</keyword>
<evidence type="ECO:0000313" key="4">
    <source>
        <dbReference type="EMBL" id="VEU79955.1"/>
    </source>
</evidence>
<dbReference type="RefSeq" id="WP_026390126.1">
    <property type="nucleotide sequence ID" value="NZ_LR215048.1"/>
</dbReference>
<dbReference type="GO" id="GO:0005524">
    <property type="term" value="F:ATP binding"/>
    <property type="evidence" value="ECO:0007669"/>
    <property type="project" value="UniProtKB-KW"/>
</dbReference>
<dbReference type="PROSITE" id="PS50893">
    <property type="entry name" value="ABC_TRANSPORTER_2"/>
    <property type="match status" value="1"/>
</dbReference>
<dbReference type="KEGG" id="aaxa:NCTC10138_00308"/>
<dbReference type="PANTHER" id="PTHR43158">
    <property type="entry name" value="SKFA PEPTIDE EXPORT ATP-BINDING PROTEIN SKFE"/>
    <property type="match status" value="1"/>
</dbReference>
<dbReference type="GO" id="GO:0016887">
    <property type="term" value="F:ATP hydrolysis activity"/>
    <property type="evidence" value="ECO:0007669"/>
    <property type="project" value="InterPro"/>
</dbReference>
<dbReference type="InterPro" id="IPR027417">
    <property type="entry name" value="P-loop_NTPase"/>
</dbReference>
<gene>
    <name evidence="4" type="primary">artM_1</name>
    <name evidence="4" type="ORF">NCTC10138_00308</name>
</gene>
<organism evidence="4 5">
    <name type="scientific">Haploplasma axanthum</name>
    <name type="common">Acholeplasma axanthum</name>
    <dbReference type="NCBI Taxonomy" id="29552"/>
    <lineage>
        <taxon>Bacteria</taxon>
        <taxon>Bacillati</taxon>
        <taxon>Mycoplasmatota</taxon>
        <taxon>Mollicutes</taxon>
        <taxon>Acholeplasmatales</taxon>
        <taxon>Acholeplasmataceae</taxon>
        <taxon>Haploplasma</taxon>
    </lineage>
</organism>
<dbReference type="SUPFAM" id="SSF52540">
    <property type="entry name" value="P-loop containing nucleoside triphosphate hydrolases"/>
    <property type="match status" value="1"/>
</dbReference>
<dbReference type="InterPro" id="IPR003439">
    <property type="entry name" value="ABC_transporter-like_ATP-bd"/>
</dbReference>
<protein>
    <submittedName>
        <fullName evidence="4">ABC transporter ATP-binding protein</fullName>
    </submittedName>
</protein>
<dbReference type="SMART" id="SM00382">
    <property type="entry name" value="AAA"/>
    <property type="match status" value="1"/>
</dbReference>
<dbReference type="STRING" id="1278311.GCA_000428705_00448"/>
<accession>A0A449BBY7</accession>
<dbReference type="EMBL" id="LR215048">
    <property type="protein sequence ID" value="VEU79955.1"/>
    <property type="molecule type" value="Genomic_DNA"/>
</dbReference>
<feature type="domain" description="ABC transporter" evidence="3">
    <location>
        <begin position="2"/>
        <end position="228"/>
    </location>
</feature>
<dbReference type="Proteomes" id="UP000289841">
    <property type="component" value="Chromosome"/>
</dbReference>
<reference evidence="4 5" key="1">
    <citation type="submission" date="2019-01" db="EMBL/GenBank/DDBJ databases">
        <authorList>
            <consortium name="Pathogen Informatics"/>
        </authorList>
    </citation>
    <scope>NUCLEOTIDE SEQUENCE [LARGE SCALE GENOMIC DNA]</scope>
    <source>
        <strain evidence="4 5">NCTC10138</strain>
    </source>
</reference>
<dbReference type="OrthoDB" id="9778547at2"/>
<dbReference type="PANTHER" id="PTHR43158:SF5">
    <property type="entry name" value="ABC TRANSPORTER, ATP-BINDING PROTEIN"/>
    <property type="match status" value="1"/>
</dbReference>
<dbReference type="InterPro" id="IPR003593">
    <property type="entry name" value="AAA+_ATPase"/>
</dbReference>
<evidence type="ECO:0000259" key="3">
    <source>
        <dbReference type="PROSITE" id="PS50893"/>
    </source>
</evidence>
<keyword evidence="5" id="KW-1185">Reference proteome</keyword>
<dbReference type="Pfam" id="PF00005">
    <property type="entry name" value="ABC_tran"/>
    <property type="match status" value="1"/>
</dbReference>
<proteinExistence type="predicted"/>
<sequence length="280" mass="32260">MIKVDKVSFGYTKDKIIFNDLTTTFKTNKITGLIGRNGSGKTTLISLINTLLVTNSGIITFDDSLIFENEKVLDEIATVRSVYPILYGNKVKKGLKIFKKNNSRFDIEKAINLLNIFNLDPNKKMNKLSRGEASIFYAIVGLSISTRVIIFDEVELGMDDEKKNIFYEQILLDQQENPKTIIISTNVFSNTKEIFDEVKLIHKNEIILDDSYQTILNDYIVYTYKDKSEIYNFDYRIIEKTNTYIKVLLKSEDAIKVSEGLKDKPSLELLFEILTRNEVR</sequence>
<name>A0A449BBY7_HAPAX</name>
<keyword evidence="2 4" id="KW-0067">ATP-binding</keyword>